<dbReference type="PROSITE" id="PS50294">
    <property type="entry name" value="WD_REPEATS_REGION"/>
    <property type="match status" value="1"/>
</dbReference>
<dbReference type="Gene3D" id="2.130.10.10">
    <property type="entry name" value="YVTN repeat-like/Quinoprotein amine dehydrogenase"/>
    <property type="match status" value="1"/>
</dbReference>
<protein>
    <submittedName>
        <fullName evidence="9">WD40 repeat-like protein</fullName>
    </submittedName>
</protein>
<dbReference type="InterPro" id="IPR056150">
    <property type="entry name" value="WD40_CDC20-Fz"/>
</dbReference>
<dbReference type="OrthoDB" id="10263272at2759"/>
<keyword evidence="6" id="KW-0131">Cell cycle</keyword>
<keyword evidence="10" id="KW-1185">Reference proteome</keyword>
<dbReference type="GO" id="GO:0010997">
    <property type="term" value="F:anaphase-promoting complex binding"/>
    <property type="evidence" value="ECO:0007669"/>
    <property type="project" value="InterPro"/>
</dbReference>
<dbReference type="EMBL" id="KV722367">
    <property type="protein sequence ID" value="OCH92525.1"/>
    <property type="molecule type" value="Genomic_DNA"/>
</dbReference>
<keyword evidence="3" id="KW-0132">Cell division</keyword>
<comment type="similarity">
    <text evidence="1">Belongs to the WD repeat CDC20/Fizzy family.</text>
</comment>
<dbReference type="GO" id="GO:0005680">
    <property type="term" value="C:anaphase-promoting complex"/>
    <property type="evidence" value="ECO:0007669"/>
    <property type="project" value="TreeGrafter"/>
</dbReference>
<organism evidence="9 10">
    <name type="scientific">Obba rivulosa</name>
    <dbReference type="NCBI Taxonomy" id="1052685"/>
    <lineage>
        <taxon>Eukaryota</taxon>
        <taxon>Fungi</taxon>
        <taxon>Dikarya</taxon>
        <taxon>Basidiomycota</taxon>
        <taxon>Agaricomycotina</taxon>
        <taxon>Agaricomycetes</taxon>
        <taxon>Polyporales</taxon>
        <taxon>Gelatoporiaceae</taxon>
        <taxon>Obba</taxon>
    </lineage>
</organism>
<evidence type="ECO:0000256" key="2">
    <source>
        <dbReference type="ARBA" id="ARBA00022574"/>
    </source>
</evidence>
<dbReference type="GO" id="GO:0031145">
    <property type="term" value="P:anaphase-promoting complex-dependent catabolic process"/>
    <property type="evidence" value="ECO:0007669"/>
    <property type="project" value="TreeGrafter"/>
</dbReference>
<feature type="domain" description="CDC20/Fizzy WD40" evidence="8">
    <location>
        <begin position="148"/>
        <end position="477"/>
    </location>
</feature>
<dbReference type="Pfam" id="PF24807">
    <property type="entry name" value="WD40_CDC20-Fz"/>
    <property type="match status" value="1"/>
</dbReference>
<reference evidence="9 10" key="1">
    <citation type="submission" date="2016-07" db="EMBL/GenBank/DDBJ databases">
        <title>Draft genome of the white-rot fungus Obba rivulosa 3A-2.</title>
        <authorList>
            <consortium name="DOE Joint Genome Institute"/>
            <person name="Miettinen O."/>
            <person name="Riley R."/>
            <person name="Acob R."/>
            <person name="Barry K."/>
            <person name="Cullen D."/>
            <person name="De Vries R."/>
            <person name="Hainaut M."/>
            <person name="Hatakka A."/>
            <person name="Henrissat B."/>
            <person name="Hilden K."/>
            <person name="Kuo R."/>
            <person name="Labutti K."/>
            <person name="Lipzen A."/>
            <person name="Makela M.R."/>
            <person name="Sandor L."/>
            <person name="Spatafora J.W."/>
            <person name="Grigoriev I.V."/>
            <person name="Hibbett D.S."/>
        </authorList>
    </citation>
    <scope>NUCLEOTIDE SEQUENCE [LARGE SCALE GENOMIC DNA]</scope>
    <source>
        <strain evidence="9 10">3A-2</strain>
    </source>
</reference>
<feature type="repeat" description="WD" evidence="7">
    <location>
        <begin position="277"/>
        <end position="318"/>
    </location>
</feature>
<name>A0A8E2B2A3_9APHY</name>
<dbReference type="PANTHER" id="PTHR19918">
    <property type="entry name" value="CELL DIVISION CYCLE 20 CDC20 FIZZY -RELATED"/>
    <property type="match status" value="1"/>
</dbReference>
<dbReference type="InterPro" id="IPR033010">
    <property type="entry name" value="Cdc20/Fizzy"/>
</dbReference>
<dbReference type="GO" id="GO:1905786">
    <property type="term" value="P:positive regulation of anaphase-promoting complex-dependent catabolic process"/>
    <property type="evidence" value="ECO:0007669"/>
    <property type="project" value="TreeGrafter"/>
</dbReference>
<evidence type="ECO:0000259" key="8">
    <source>
        <dbReference type="Pfam" id="PF24807"/>
    </source>
</evidence>
<gene>
    <name evidence="9" type="ORF">OBBRIDRAFT_833316</name>
</gene>
<dbReference type="PROSITE" id="PS50082">
    <property type="entry name" value="WD_REPEATS_2"/>
    <property type="match status" value="1"/>
</dbReference>
<dbReference type="SUPFAM" id="SSF101908">
    <property type="entry name" value="Putative isomerase YbhE"/>
    <property type="match status" value="1"/>
</dbReference>
<dbReference type="AlphaFoldDB" id="A0A8E2B2A3"/>
<dbReference type="InterPro" id="IPR001680">
    <property type="entry name" value="WD40_rpt"/>
</dbReference>
<accession>A0A8E2B2A3</accession>
<evidence type="ECO:0000256" key="3">
    <source>
        <dbReference type="ARBA" id="ARBA00022618"/>
    </source>
</evidence>
<dbReference type="PANTHER" id="PTHR19918:SF8">
    <property type="entry name" value="FI02843P"/>
    <property type="match status" value="1"/>
</dbReference>
<dbReference type="GO" id="GO:1990757">
    <property type="term" value="F:ubiquitin ligase activator activity"/>
    <property type="evidence" value="ECO:0007669"/>
    <property type="project" value="TreeGrafter"/>
</dbReference>
<evidence type="ECO:0000313" key="10">
    <source>
        <dbReference type="Proteomes" id="UP000250043"/>
    </source>
</evidence>
<sequence>MENTAPAAQTCVTPRRKRVWTPSSVTNLYSAKRRRISVASVDLSKELSAAREPMAAEKVTVADRFISAPQEHPLPLNTTPRSVRIARSFGLADARVLKFRDTNASVSTSHELRQHRSQFARLLASSCEAPPTSSLAHLGKRKHFTLALDAPGVSIDPFAHPLSWSAQNNITVACGRDVHYQNLDSRTITHLCKLPRYYGHISSIEWAAHQPHVLAVGTTCGIVTLRDANTKQEVSEWSDSTISMIGGMSWKEHVLAVGMDDGEVNVHDVRTRIGTTLTSHKSRIHGVRWSPNGKYLLTSDHQGIVRLWDVRGGKDLTVCDTHGGRMKHGAPVKAVAWCPWKSELFATGSSYPDGRIHIWSVNSITASPAPLHTISLNTAVTSLIWSPHCKELLSTHGSSWTTPPASAPVLSHSAARTARPVPTASAQANSLMVHAYPSCKRLVTVCAHQATVGNSALSPDGTSVFTICPAEEAMKMWRVWGTPESVERRESAFDRCTIR</sequence>
<evidence type="ECO:0000256" key="6">
    <source>
        <dbReference type="ARBA" id="ARBA00023306"/>
    </source>
</evidence>
<evidence type="ECO:0000313" key="9">
    <source>
        <dbReference type="EMBL" id="OCH92525.1"/>
    </source>
</evidence>
<dbReference type="SMART" id="SM00320">
    <property type="entry name" value="WD40"/>
    <property type="match status" value="6"/>
</dbReference>
<evidence type="ECO:0000256" key="5">
    <source>
        <dbReference type="ARBA" id="ARBA00022776"/>
    </source>
</evidence>
<evidence type="ECO:0000256" key="4">
    <source>
        <dbReference type="ARBA" id="ARBA00022737"/>
    </source>
</evidence>
<keyword evidence="4" id="KW-0677">Repeat</keyword>
<dbReference type="InterPro" id="IPR015943">
    <property type="entry name" value="WD40/YVTN_repeat-like_dom_sf"/>
</dbReference>
<proteinExistence type="inferred from homology"/>
<dbReference type="GO" id="GO:0051301">
    <property type="term" value="P:cell division"/>
    <property type="evidence" value="ECO:0007669"/>
    <property type="project" value="UniProtKB-KW"/>
</dbReference>
<dbReference type="Proteomes" id="UP000250043">
    <property type="component" value="Unassembled WGS sequence"/>
</dbReference>
<evidence type="ECO:0000256" key="7">
    <source>
        <dbReference type="PROSITE-ProRule" id="PRU00221"/>
    </source>
</evidence>
<keyword evidence="5" id="KW-0498">Mitosis</keyword>
<keyword evidence="2 7" id="KW-0853">WD repeat</keyword>
<evidence type="ECO:0000256" key="1">
    <source>
        <dbReference type="ARBA" id="ARBA00006445"/>
    </source>
</evidence>